<organism evidence="1 2">
    <name type="scientific">Parashewanella curva</name>
    <dbReference type="NCBI Taxonomy" id="2338552"/>
    <lineage>
        <taxon>Bacteria</taxon>
        <taxon>Pseudomonadati</taxon>
        <taxon>Pseudomonadota</taxon>
        <taxon>Gammaproteobacteria</taxon>
        <taxon>Alteromonadales</taxon>
        <taxon>Shewanellaceae</taxon>
        <taxon>Parashewanella</taxon>
    </lineage>
</organism>
<gene>
    <name evidence="1" type="ORF">D5018_19985</name>
</gene>
<protein>
    <recommendedName>
        <fullName evidence="3">Lipoprotein</fullName>
    </recommendedName>
</protein>
<dbReference type="AlphaFoldDB" id="A0A3L8PRD5"/>
<evidence type="ECO:0000313" key="2">
    <source>
        <dbReference type="Proteomes" id="UP000281474"/>
    </source>
</evidence>
<dbReference type="Proteomes" id="UP000281474">
    <property type="component" value="Unassembled WGS sequence"/>
</dbReference>
<evidence type="ECO:0008006" key="3">
    <source>
        <dbReference type="Google" id="ProtNLM"/>
    </source>
</evidence>
<accession>A0A3L8PRD5</accession>
<dbReference type="RefSeq" id="WP_121840744.1">
    <property type="nucleotide sequence ID" value="NZ_ML014867.1"/>
</dbReference>
<evidence type="ECO:0000313" key="1">
    <source>
        <dbReference type="EMBL" id="RLV57936.1"/>
    </source>
</evidence>
<reference evidence="1 2" key="1">
    <citation type="submission" date="2018-09" db="EMBL/GenBank/DDBJ databases">
        <title>Phylogeny of the Shewanellaceae, and recommendation for two new genera, Pseudoshewanella and Parashewanella.</title>
        <authorList>
            <person name="Wang G."/>
        </authorList>
    </citation>
    <scope>NUCLEOTIDE SEQUENCE [LARGE SCALE GENOMIC DNA]</scope>
    <source>
        <strain evidence="1 2">C51</strain>
    </source>
</reference>
<dbReference type="EMBL" id="QZEI01000118">
    <property type="protein sequence ID" value="RLV57936.1"/>
    <property type="molecule type" value="Genomic_DNA"/>
</dbReference>
<proteinExistence type="predicted"/>
<keyword evidence="2" id="KW-1185">Reference proteome</keyword>
<sequence length="97" mass="11000">MKSLVITAALFTPVLTGCLSPNLLIDKPKDDFQTCMEQAKDKAGDSFYENFYSSLHGLDPEKVKKQKLENAILAQKLKILCEQQRQKQKQLKGKSKK</sequence>
<comment type="caution">
    <text evidence="1">The sequence shown here is derived from an EMBL/GenBank/DDBJ whole genome shotgun (WGS) entry which is preliminary data.</text>
</comment>
<name>A0A3L8PRD5_9GAMM</name>
<dbReference type="PROSITE" id="PS51257">
    <property type="entry name" value="PROKAR_LIPOPROTEIN"/>
    <property type="match status" value="1"/>
</dbReference>